<evidence type="ECO:0000313" key="5">
    <source>
        <dbReference type="EMBL" id="KAK4740816.1"/>
    </source>
</evidence>
<feature type="repeat" description="PPR" evidence="2">
    <location>
        <begin position="136"/>
        <end position="170"/>
    </location>
</feature>
<proteinExistence type="predicted"/>
<evidence type="ECO:0000313" key="6">
    <source>
        <dbReference type="Proteomes" id="UP001345219"/>
    </source>
</evidence>
<sequence>MHKVNSISKREQCIIARATGSRILRTVLVASATVYHIHQESSVNVNARDGHGEPCTPSLRLLSDLKQGQHPHSLIRLIRDATSHGYDSHVLQLHGHVIKSGLGWNSFVSAALLRFYVRIDSLKDACELFDEIPEPSLVSWNTLISGHVQLGEFHQALILFIELGRSGTHPDAYSLTASLNACGQLRFLHLGWSIHSRIIKDGVASNIFISNCLIDMYGKCMSLGESIQIFKGMPFKDNVSWNSVIAACSRSQKLKQALAFFHEMPAPDTISYNEVINGISQFGDIAEACRMLSVTPFPNSSSWNSIITACVNRDRAGEAMVVFVRMHSQGWQLDQFTFSSILSGIASLAALPWGMMIHCCTIKHCLDAVVVVGTALADMYSKCGDVLSAESIFWSLPKTNLISWNAIISGFARAGNFNKLIFFYSQLLMRKDLNPDGITFLNILSGCSHCAMPLEVALMYFRSMMEDYGIRPNEEHCCSMVQVMGQHGEIWRALRMIHELGFMSSVSVWRALLGACETCRNTETAEIATSKLIELGVDEDYIYVTMSNIYASQEKWKDVNKVRKLMIFKGVRKGPAYSWIDM</sequence>
<dbReference type="InterPro" id="IPR046848">
    <property type="entry name" value="E_motif"/>
</dbReference>
<dbReference type="InterPro" id="IPR046960">
    <property type="entry name" value="PPR_At4g14850-like_plant"/>
</dbReference>
<dbReference type="NCBIfam" id="TIGR00756">
    <property type="entry name" value="PPR"/>
    <property type="match status" value="4"/>
</dbReference>
<dbReference type="Pfam" id="PF13041">
    <property type="entry name" value="PPR_2"/>
    <property type="match status" value="2"/>
</dbReference>
<dbReference type="InterPro" id="IPR002885">
    <property type="entry name" value="PPR_rpt"/>
</dbReference>
<keyword evidence="6" id="KW-1185">Reference proteome</keyword>
<feature type="repeat" description="PPR" evidence="2">
    <location>
        <begin position="299"/>
        <end position="333"/>
    </location>
</feature>
<dbReference type="PANTHER" id="PTHR47926">
    <property type="entry name" value="PENTATRICOPEPTIDE REPEAT-CONTAINING PROTEIN"/>
    <property type="match status" value="1"/>
</dbReference>
<evidence type="ECO:0000313" key="3">
    <source>
        <dbReference type="EMBL" id="KAK4740800.1"/>
    </source>
</evidence>
<dbReference type="Gene3D" id="1.25.40.10">
    <property type="entry name" value="Tetratricopeptide repeat domain"/>
    <property type="match status" value="4"/>
</dbReference>
<evidence type="ECO:0000313" key="4">
    <source>
        <dbReference type="EMBL" id="KAK4740814.1"/>
    </source>
</evidence>
<dbReference type="GO" id="GO:0009451">
    <property type="term" value="P:RNA modification"/>
    <property type="evidence" value="ECO:0007669"/>
    <property type="project" value="InterPro"/>
</dbReference>
<comment type="caution">
    <text evidence="3">The sequence shown here is derived from an EMBL/GenBank/DDBJ whole genome shotgun (WGS) entry which is preliminary data.</text>
</comment>
<evidence type="ECO:0000256" key="2">
    <source>
        <dbReference type="PROSITE-ProRule" id="PRU00708"/>
    </source>
</evidence>
<evidence type="ECO:0000256" key="1">
    <source>
        <dbReference type="ARBA" id="ARBA00022737"/>
    </source>
</evidence>
<dbReference type="Proteomes" id="UP001345219">
    <property type="component" value="Chromosome 19"/>
</dbReference>
<accession>A0AAN7JFQ6</accession>
<dbReference type="Pfam" id="PF01535">
    <property type="entry name" value="PPR"/>
    <property type="match status" value="3"/>
</dbReference>
<feature type="repeat" description="PPR" evidence="2">
    <location>
        <begin position="237"/>
        <end position="271"/>
    </location>
</feature>
<reference evidence="3" key="2">
    <citation type="submission" date="2023-11" db="EMBL/GenBank/DDBJ databases">
        <authorList>
            <person name="Zhang X."/>
        </authorList>
    </citation>
    <scope>NUCLEOTIDE SEQUENCE</scope>
    <source>
        <tissue evidence="3">Roots</tissue>
    </source>
</reference>
<dbReference type="FunFam" id="1.25.40.10:FF:000090">
    <property type="entry name" value="Pentatricopeptide repeat-containing protein, chloroplastic"/>
    <property type="match status" value="1"/>
</dbReference>
<dbReference type="AlphaFoldDB" id="A0AAN7JFQ6"/>
<gene>
    <name evidence="3" type="ORF">SAY87_024388</name>
    <name evidence="4" type="ORF">SAY87_024402</name>
    <name evidence="5" type="ORF">SAY87_024404</name>
</gene>
<name>A0AAN7JFQ6_9MYRT</name>
<protein>
    <recommendedName>
        <fullName evidence="7">Pentatricopeptide repeat-containing protein</fullName>
    </recommendedName>
</protein>
<dbReference type="Pfam" id="PF20431">
    <property type="entry name" value="E_motif"/>
    <property type="match status" value="1"/>
</dbReference>
<organism evidence="3 6">
    <name type="scientific">Trapa incisa</name>
    <dbReference type="NCBI Taxonomy" id="236973"/>
    <lineage>
        <taxon>Eukaryota</taxon>
        <taxon>Viridiplantae</taxon>
        <taxon>Streptophyta</taxon>
        <taxon>Embryophyta</taxon>
        <taxon>Tracheophyta</taxon>
        <taxon>Spermatophyta</taxon>
        <taxon>Magnoliopsida</taxon>
        <taxon>eudicotyledons</taxon>
        <taxon>Gunneridae</taxon>
        <taxon>Pentapetalae</taxon>
        <taxon>rosids</taxon>
        <taxon>malvids</taxon>
        <taxon>Myrtales</taxon>
        <taxon>Lythraceae</taxon>
        <taxon>Trapa</taxon>
    </lineage>
</organism>
<feature type="repeat" description="PPR" evidence="2">
    <location>
        <begin position="400"/>
        <end position="435"/>
    </location>
</feature>
<dbReference type="EMBL" id="JAXIOK010000024">
    <property type="protein sequence ID" value="KAK4740800.1"/>
    <property type="molecule type" value="Genomic_DNA"/>
</dbReference>
<dbReference type="EMBL" id="JAXIOK010000024">
    <property type="protein sequence ID" value="KAK4740816.1"/>
    <property type="molecule type" value="Genomic_DNA"/>
</dbReference>
<evidence type="ECO:0008006" key="7">
    <source>
        <dbReference type="Google" id="ProtNLM"/>
    </source>
</evidence>
<dbReference type="EMBL" id="JAXIOK010000024">
    <property type="protein sequence ID" value="KAK4740814.1"/>
    <property type="molecule type" value="Genomic_DNA"/>
</dbReference>
<reference evidence="3 6" key="1">
    <citation type="journal article" date="2023" name="Hortic Res">
        <title>Pangenome of water caltrop reveals structural variations and asymmetric subgenome divergence after allopolyploidization.</title>
        <authorList>
            <person name="Zhang X."/>
            <person name="Chen Y."/>
            <person name="Wang L."/>
            <person name="Yuan Y."/>
            <person name="Fang M."/>
            <person name="Shi L."/>
            <person name="Lu R."/>
            <person name="Comes H.P."/>
            <person name="Ma Y."/>
            <person name="Chen Y."/>
            <person name="Huang G."/>
            <person name="Zhou Y."/>
            <person name="Zheng Z."/>
            <person name="Qiu Y."/>
        </authorList>
    </citation>
    <scope>NUCLEOTIDE SEQUENCE [LARGE SCALE GENOMIC DNA]</scope>
    <source>
        <tissue evidence="3">Roots</tissue>
    </source>
</reference>
<dbReference type="InterPro" id="IPR011990">
    <property type="entry name" value="TPR-like_helical_dom_sf"/>
</dbReference>
<keyword evidence="1" id="KW-0677">Repeat</keyword>
<dbReference type="GO" id="GO:0003723">
    <property type="term" value="F:RNA binding"/>
    <property type="evidence" value="ECO:0007669"/>
    <property type="project" value="InterPro"/>
</dbReference>
<dbReference type="PROSITE" id="PS51375">
    <property type="entry name" value="PPR"/>
    <property type="match status" value="4"/>
</dbReference>